<evidence type="ECO:0000313" key="8">
    <source>
        <dbReference type="Proteomes" id="UP000231644"/>
    </source>
</evidence>
<feature type="transmembrane region" description="Helical" evidence="5">
    <location>
        <begin position="171"/>
        <end position="193"/>
    </location>
</feature>
<dbReference type="OrthoDB" id="7872013at2"/>
<feature type="domain" description="Yip1" evidence="6">
    <location>
        <begin position="20"/>
        <end position="184"/>
    </location>
</feature>
<comment type="subcellular location">
    <subcellularLocation>
        <location evidence="1">Membrane</location>
        <topology evidence="1">Multi-pass membrane protein</topology>
    </subcellularLocation>
</comment>
<name>A0A1I1LBC0_9RHOB</name>
<keyword evidence="3 5" id="KW-1133">Transmembrane helix</keyword>
<dbReference type="InterPro" id="IPR006977">
    <property type="entry name" value="Yip1_dom"/>
</dbReference>
<keyword evidence="4 5" id="KW-0472">Membrane</keyword>
<keyword evidence="2 5" id="KW-0812">Transmembrane</keyword>
<feature type="transmembrane region" description="Helical" evidence="5">
    <location>
        <begin position="36"/>
        <end position="55"/>
    </location>
</feature>
<evidence type="ECO:0000256" key="2">
    <source>
        <dbReference type="ARBA" id="ARBA00022692"/>
    </source>
</evidence>
<protein>
    <submittedName>
        <fullName evidence="7">Yip1 domain-containing protein</fullName>
    </submittedName>
</protein>
<dbReference type="GO" id="GO:0016020">
    <property type="term" value="C:membrane"/>
    <property type="evidence" value="ECO:0007669"/>
    <property type="project" value="UniProtKB-SubCell"/>
</dbReference>
<gene>
    <name evidence="7" type="ORF">SAMN05421762_1862</name>
</gene>
<evidence type="ECO:0000313" key="7">
    <source>
        <dbReference type="EMBL" id="SFC70245.1"/>
    </source>
</evidence>
<dbReference type="Pfam" id="PF04893">
    <property type="entry name" value="Yip1"/>
    <property type="match status" value="1"/>
</dbReference>
<organism evidence="7 8">
    <name type="scientific">Pseudooceanicola nitratireducens</name>
    <dbReference type="NCBI Taxonomy" id="517719"/>
    <lineage>
        <taxon>Bacteria</taxon>
        <taxon>Pseudomonadati</taxon>
        <taxon>Pseudomonadota</taxon>
        <taxon>Alphaproteobacteria</taxon>
        <taxon>Rhodobacterales</taxon>
        <taxon>Paracoccaceae</taxon>
        <taxon>Pseudooceanicola</taxon>
    </lineage>
</organism>
<evidence type="ECO:0000259" key="6">
    <source>
        <dbReference type="Pfam" id="PF04893"/>
    </source>
</evidence>
<reference evidence="7 8" key="1">
    <citation type="submission" date="2016-10" db="EMBL/GenBank/DDBJ databases">
        <authorList>
            <person name="de Groot N.N."/>
        </authorList>
    </citation>
    <scope>NUCLEOTIDE SEQUENCE [LARGE SCALE GENOMIC DNA]</scope>
    <source>
        <strain evidence="7 8">DSM 29619</strain>
    </source>
</reference>
<evidence type="ECO:0000256" key="4">
    <source>
        <dbReference type="ARBA" id="ARBA00023136"/>
    </source>
</evidence>
<accession>A0A1I1LBC0</accession>
<dbReference type="EMBL" id="FOLX01000001">
    <property type="protein sequence ID" value="SFC70245.1"/>
    <property type="molecule type" value="Genomic_DNA"/>
</dbReference>
<dbReference type="Proteomes" id="UP000231644">
    <property type="component" value="Unassembled WGS sequence"/>
</dbReference>
<proteinExistence type="predicted"/>
<dbReference type="AlphaFoldDB" id="A0A1I1LBC0"/>
<evidence type="ECO:0000256" key="3">
    <source>
        <dbReference type="ARBA" id="ARBA00022989"/>
    </source>
</evidence>
<dbReference type="STRING" id="517719.SAMN05421762_1862"/>
<feature type="transmembrane region" description="Helical" evidence="5">
    <location>
        <begin position="111"/>
        <end position="133"/>
    </location>
</feature>
<evidence type="ECO:0000256" key="5">
    <source>
        <dbReference type="SAM" id="Phobius"/>
    </source>
</evidence>
<keyword evidence="8" id="KW-1185">Reference proteome</keyword>
<feature type="transmembrane region" description="Helical" evidence="5">
    <location>
        <begin position="139"/>
        <end position="159"/>
    </location>
</feature>
<feature type="transmembrane region" description="Helical" evidence="5">
    <location>
        <begin position="75"/>
        <end position="99"/>
    </location>
</feature>
<evidence type="ECO:0000256" key="1">
    <source>
        <dbReference type="ARBA" id="ARBA00004141"/>
    </source>
</evidence>
<dbReference type="RefSeq" id="WP_093453563.1">
    <property type="nucleotide sequence ID" value="NZ_BAABWI010000006.1"/>
</dbReference>
<sequence>MTQGMNLAQMRDLVVETVVSPASAAKVVTGFAAARPTLWTALILIAVLNGLYYGVLLPSAAAAGLVPVNMANAPFIVTGAILLIFTVMVFLLTIMGRFLGGRGDLDAVMKITVWLQALRLLAQIIISVLSLAIPFLGSLFALAVGVWGLWVLVVFIAAAHQFETVKGFGTLLGTFVATVFALSILSGILGLGVPSGGL</sequence>